<feature type="transmembrane region" description="Helical" evidence="1">
    <location>
        <begin position="288"/>
        <end position="311"/>
    </location>
</feature>
<feature type="transmembrane region" description="Helical" evidence="1">
    <location>
        <begin position="161"/>
        <end position="183"/>
    </location>
</feature>
<evidence type="ECO:0000313" key="5">
    <source>
        <dbReference type="Proteomes" id="UP000675747"/>
    </source>
</evidence>
<feature type="transmembrane region" description="Helical" evidence="1">
    <location>
        <begin position="108"/>
        <end position="126"/>
    </location>
</feature>
<gene>
    <name evidence="4" type="ORF">KB893_004810</name>
    <name evidence="3" type="ORF">KB893_14940</name>
</gene>
<feature type="transmembrane region" description="Helical" evidence="1">
    <location>
        <begin position="132"/>
        <end position="149"/>
    </location>
</feature>
<evidence type="ECO:0000313" key="3">
    <source>
        <dbReference type="EMBL" id="MBR0563797.1"/>
    </source>
</evidence>
<dbReference type="Proteomes" id="UP000675747">
    <property type="component" value="Unassembled WGS sequence"/>
</dbReference>
<dbReference type="InterPro" id="IPR052529">
    <property type="entry name" value="Bact_Transport_Assoc"/>
</dbReference>
<dbReference type="Pfam" id="PF04235">
    <property type="entry name" value="DUF418"/>
    <property type="match status" value="1"/>
</dbReference>
<comment type="caution">
    <text evidence="3">The sequence shown here is derived from an EMBL/GenBank/DDBJ whole genome shotgun (WGS) entry which is preliminary data.</text>
</comment>
<keyword evidence="1" id="KW-1133">Transmembrane helix</keyword>
<keyword evidence="5" id="KW-1185">Reference proteome</keyword>
<feature type="transmembrane region" description="Helical" evidence="1">
    <location>
        <begin position="332"/>
        <end position="348"/>
    </location>
</feature>
<dbReference type="PANTHER" id="PTHR30590:SF2">
    <property type="entry name" value="INNER MEMBRANE PROTEIN"/>
    <property type="match status" value="1"/>
</dbReference>
<evidence type="ECO:0000256" key="1">
    <source>
        <dbReference type="SAM" id="Phobius"/>
    </source>
</evidence>
<dbReference type="EMBL" id="JAGQFT010000179">
    <property type="protein sequence ID" value="MBR0563797.1"/>
    <property type="molecule type" value="Genomic_DNA"/>
</dbReference>
<keyword evidence="1" id="KW-0472">Membrane</keyword>
<dbReference type="AlphaFoldDB" id="A0A8J8AYU6"/>
<dbReference type="PANTHER" id="PTHR30590">
    <property type="entry name" value="INNER MEMBRANE PROTEIN"/>
    <property type="match status" value="1"/>
</dbReference>
<feature type="transmembrane region" description="Helical" evidence="1">
    <location>
        <begin position="256"/>
        <end position="276"/>
    </location>
</feature>
<reference evidence="4 5" key="1">
    <citation type="journal article" date="2021" name="Microbiol. Resour. Announc.">
        <title>Draft Genome Sequence of Coralloluteibacterium stylophorae LMG 29479T.</title>
        <authorList>
            <person name="Karlyshev A.V."/>
            <person name="Kudryashova E.B."/>
            <person name="Ariskina E.V."/>
            <person name="Conroy A.P."/>
            <person name="Abidueva E.Y."/>
        </authorList>
    </citation>
    <scope>NUCLEOTIDE SEQUENCE [LARGE SCALE GENOMIC DNA]</scope>
    <source>
        <strain evidence="4 5">LMG 29479</strain>
    </source>
</reference>
<dbReference type="EMBL" id="JAGQFT020000003">
    <property type="protein sequence ID" value="MBS7456458.1"/>
    <property type="molecule type" value="Genomic_DNA"/>
</dbReference>
<evidence type="ECO:0000313" key="4">
    <source>
        <dbReference type="EMBL" id="MBS7456458.1"/>
    </source>
</evidence>
<protein>
    <submittedName>
        <fullName evidence="3">DUF418 domain-containing protein</fullName>
    </submittedName>
</protein>
<proteinExistence type="predicted"/>
<reference evidence="3" key="2">
    <citation type="submission" date="2021-04" db="EMBL/GenBank/DDBJ databases">
        <authorList>
            <person name="Karlyshev A.V."/>
        </authorList>
    </citation>
    <scope>NUCLEOTIDE SEQUENCE</scope>
    <source>
        <strain evidence="3">LMG 29479</strain>
    </source>
</reference>
<name>A0A8J8AYU6_9GAMM</name>
<evidence type="ECO:0000259" key="2">
    <source>
        <dbReference type="Pfam" id="PF04235"/>
    </source>
</evidence>
<feature type="transmembrane region" description="Helical" evidence="1">
    <location>
        <begin position="221"/>
        <end position="244"/>
    </location>
</feature>
<accession>A0A8J8AYU6</accession>
<organism evidence="3">
    <name type="scientific">Coralloluteibacterium stylophorae</name>
    <dbReference type="NCBI Taxonomy" id="1776034"/>
    <lineage>
        <taxon>Bacteria</taxon>
        <taxon>Pseudomonadati</taxon>
        <taxon>Pseudomonadota</taxon>
        <taxon>Gammaproteobacteria</taxon>
        <taxon>Lysobacterales</taxon>
        <taxon>Lysobacteraceae</taxon>
        <taxon>Coralloluteibacterium</taxon>
    </lineage>
</organism>
<feature type="transmembrane region" description="Helical" evidence="1">
    <location>
        <begin position="354"/>
        <end position="373"/>
    </location>
</feature>
<dbReference type="InterPro" id="IPR007349">
    <property type="entry name" value="DUF418"/>
</dbReference>
<dbReference type="RefSeq" id="WP_211927690.1">
    <property type="nucleotide sequence ID" value="NZ_JAGQFT020000003.1"/>
</dbReference>
<keyword evidence="1" id="KW-0812">Transmembrane</keyword>
<feature type="domain" description="DUF418" evidence="2">
    <location>
        <begin position="238"/>
        <end position="396"/>
    </location>
</feature>
<sequence length="408" mass="43147">MTAPAPLPPAAAGALDGAPRGRVEGLDAIRGVALLGIFLMNVEWFSRPMQELGLGPAAGLAPLDALAAWLVYALVQGKFWILFSLLFGMGFAVMQGRAQASPRPFAPAYARRLGMLLGLGVAHAVLLWPGDILHNYAIAGAVLLAFHGLEQRLLWVLGATLYLLLALLSLLGGALMAAAPALAPDTAVDAAAAAQAYVQGDFATVTAQRLSYFGGQLANEIAILPSILGVFLIGMWCVRSGVVVDPAAHRRVLMRMLGWGAPLGAALTALALWIALGAEAGSGGRYLALGVMLFANLPLALAYLAVLALAFARMPRLRAWLAPAGRMALTNYILQSLVASLVFYGYGAGLYGQIGRAGQCGLVLAVFAAQLVISRWWMGRFAYGPLEWLWRAATWLRWPPLRRAAADV</sequence>